<dbReference type="Gene3D" id="1.10.340.70">
    <property type="match status" value="1"/>
</dbReference>
<proteinExistence type="predicted"/>
<evidence type="ECO:0000313" key="4">
    <source>
        <dbReference type="Proteomes" id="UP000076632"/>
    </source>
</evidence>
<dbReference type="Proteomes" id="UP000076632">
    <property type="component" value="Unassembled WGS sequence"/>
</dbReference>
<dbReference type="AlphaFoldDB" id="A0A165F7B2"/>
<feature type="domain" description="Integrase zinc-binding" evidence="2">
    <location>
        <begin position="234"/>
        <end position="283"/>
    </location>
</feature>
<evidence type="ECO:0000259" key="2">
    <source>
        <dbReference type="Pfam" id="PF17921"/>
    </source>
</evidence>
<sequence length="427" mass="46439">MNLLRERIRNDEASNVLGQVKNARLSAVEFPSVDLRHHQQRDFHHSQFISNPASATTHLYGQGQYTASDEVYPILGQQHYMQSAYPAPSLSASLISPPSQPLSSGSQILSEIPGPSSFSRDRTGDASALTFPHGKSLPVIPQPEGFPSLESFEMVMNDYILSLSPKKRDKALIPKKRCDNIEAVLSDPKCTTIESAQFRFWAKKMFSLRTVYDPQKAVLVCHEGKPVAVRERLFQILTKAHADCQHGGRDKTSGQVRRYYSWVPKELIARFVRSCPTCSMRRNPVGYDLISQSMPKSLSSAAQATPPGSTATSPIGYHAHQLSPPAHVLHSPPESRRTSLVAPANCPSLTPAGLVTPSISSTILVGGSIPPTPVSMTPVTAASQIGSSHGLVGLSGCCTHPILTIAPFSVTIILDRIVLHQLDYVLP</sequence>
<organism evidence="3 4">
    <name type="scientific">Xylona heveae (strain CBS 132557 / TC161)</name>
    <dbReference type="NCBI Taxonomy" id="1328760"/>
    <lineage>
        <taxon>Eukaryota</taxon>
        <taxon>Fungi</taxon>
        <taxon>Dikarya</taxon>
        <taxon>Ascomycota</taxon>
        <taxon>Pezizomycotina</taxon>
        <taxon>Xylonomycetes</taxon>
        <taxon>Xylonales</taxon>
        <taxon>Xylonaceae</taxon>
        <taxon>Xylona</taxon>
    </lineage>
</organism>
<dbReference type="EMBL" id="KV407462">
    <property type="protein sequence ID" value="KZF20664.1"/>
    <property type="molecule type" value="Genomic_DNA"/>
</dbReference>
<feature type="compositionally biased region" description="Polar residues" evidence="1">
    <location>
        <begin position="298"/>
        <end position="313"/>
    </location>
</feature>
<accession>A0A165F7B2</accession>
<feature type="region of interest" description="Disordered" evidence="1">
    <location>
        <begin position="298"/>
        <end position="317"/>
    </location>
</feature>
<evidence type="ECO:0000313" key="3">
    <source>
        <dbReference type="EMBL" id="KZF20664.1"/>
    </source>
</evidence>
<dbReference type="Pfam" id="PF17921">
    <property type="entry name" value="Integrase_H2C2"/>
    <property type="match status" value="1"/>
</dbReference>
<evidence type="ECO:0000256" key="1">
    <source>
        <dbReference type="SAM" id="MobiDB-lite"/>
    </source>
</evidence>
<dbReference type="GeneID" id="28896379"/>
<dbReference type="RefSeq" id="XP_018186219.1">
    <property type="nucleotide sequence ID" value="XM_018331242.1"/>
</dbReference>
<protein>
    <recommendedName>
        <fullName evidence="2">Integrase zinc-binding domain-containing protein</fullName>
    </recommendedName>
</protein>
<keyword evidence="4" id="KW-1185">Reference proteome</keyword>
<dbReference type="OrthoDB" id="2499658at2759"/>
<dbReference type="InParanoid" id="A0A165F7B2"/>
<dbReference type="InterPro" id="IPR041588">
    <property type="entry name" value="Integrase_H2C2"/>
</dbReference>
<reference evidence="3 4" key="1">
    <citation type="journal article" date="2016" name="Fungal Biol.">
        <title>The genome of Xylona heveae provides a window into fungal endophytism.</title>
        <authorList>
            <person name="Gazis R."/>
            <person name="Kuo A."/>
            <person name="Riley R."/>
            <person name="LaButti K."/>
            <person name="Lipzen A."/>
            <person name="Lin J."/>
            <person name="Amirebrahimi M."/>
            <person name="Hesse C.N."/>
            <person name="Spatafora J.W."/>
            <person name="Henrissat B."/>
            <person name="Hainaut M."/>
            <person name="Grigoriev I.V."/>
            <person name="Hibbett D.S."/>
        </authorList>
    </citation>
    <scope>NUCLEOTIDE SEQUENCE [LARGE SCALE GENOMIC DNA]</scope>
    <source>
        <strain evidence="3 4">TC161</strain>
    </source>
</reference>
<gene>
    <name evidence="3" type="ORF">L228DRAFT_240435</name>
</gene>
<name>A0A165F7B2_XYLHT</name>